<organism evidence="1 2">
    <name type="scientific">Comamonas thiooxydans</name>
    <dbReference type="NCBI Taxonomy" id="363952"/>
    <lineage>
        <taxon>Bacteria</taxon>
        <taxon>Pseudomonadati</taxon>
        <taxon>Pseudomonadota</taxon>
        <taxon>Betaproteobacteria</taxon>
        <taxon>Burkholderiales</taxon>
        <taxon>Comamonadaceae</taxon>
        <taxon>Comamonas</taxon>
    </lineage>
</organism>
<evidence type="ECO:0000313" key="2">
    <source>
        <dbReference type="Proteomes" id="UP000029567"/>
    </source>
</evidence>
<reference evidence="1 2" key="1">
    <citation type="submission" date="2013-09" db="EMBL/GenBank/DDBJ databases">
        <title>High correlation between genotypes and phenotypes of environmental bacteria Comamonas testosteroni strains.</title>
        <authorList>
            <person name="Liu L."/>
            <person name="Zhu W."/>
            <person name="Xia X."/>
            <person name="Xu B."/>
            <person name="Luo M."/>
            <person name="Wang G."/>
        </authorList>
    </citation>
    <scope>NUCLEOTIDE SEQUENCE [LARGE SCALE GENOMIC DNA]</scope>
    <source>
        <strain evidence="1 2">JL14</strain>
    </source>
</reference>
<dbReference type="Proteomes" id="UP000029567">
    <property type="component" value="Unassembled WGS sequence"/>
</dbReference>
<dbReference type="EMBL" id="AWTN01000150">
    <property type="protein sequence ID" value="KGG82848.1"/>
    <property type="molecule type" value="Genomic_DNA"/>
</dbReference>
<gene>
    <name evidence="1" type="ORF">P245_26680</name>
</gene>
<accession>A0A0E3B8Q6</accession>
<comment type="caution">
    <text evidence="1">The sequence shown here is derived from an EMBL/GenBank/DDBJ whole genome shotgun (WGS) entry which is preliminary data.</text>
</comment>
<dbReference type="AlphaFoldDB" id="A0A0E3B8Q6"/>
<evidence type="ECO:0000313" key="1">
    <source>
        <dbReference type="EMBL" id="KGG82848.1"/>
    </source>
</evidence>
<protein>
    <submittedName>
        <fullName evidence="1">Uncharacterized protein</fullName>
    </submittedName>
</protein>
<name>A0A0E3B8Q6_9BURK</name>
<proteinExistence type="predicted"/>
<sequence>MRSKPYLLQEAAQQCKELAVKAGWLEVQIQEIKKVVS</sequence>